<evidence type="ECO:0000259" key="5">
    <source>
        <dbReference type="Pfam" id="PF02558"/>
    </source>
</evidence>
<proteinExistence type="inferred from homology"/>
<keyword evidence="8" id="KW-1185">Reference proteome</keyword>
<dbReference type="STRING" id="33978.A6M13_13905"/>
<dbReference type="Proteomes" id="UP000093199">
    <property type="component" value="Unassembled WGS sequence"/>
</dbReference>
<dbReference type="GO" id="GO:0008677">
    <property type="term" value="F:2-dehydropantoate 2-reductase activity"/>
    <property type="evidence" value="ECO:0007669"/>
    <property type="project" value="UniProtKB-EC"/>
</dbReference>
<keyword evidence="2 4" id="KW-0521">NADP</keyword>
<dbReference type="InterPro" id="IPR013752">
    <property type="entry name" value="KPA_reductase"/>
</dbReference>
<dbReference type="RefSeq" id="WP_066545161.1">
    <property type="nucleotide sequence ID" value="NZ_MASJ01000016.1"/>
</dbReference>
<dbReference type="PANTHER" id="PTHR21708:SF26">
    <property type="entry name" value="2-DEHYDROPANTOATE 2-REDUCTASE"/>
    <property type="match status" value="1"/>
</dbReference>
<dbReference type="InterPro" id="IPR013332">
    <property type="entry name" value="KPR_N"/>
</dbReference>
<dbReference type="InterPro" id="IPR003710">
    <property type="entry name" value="ApbA"/>
</dbReference>
<dbReference type="UniPathway" id="UPA00028">
    <property type="reaction ID" value="UER00004"/>
</dbReference>
<gene>
    <name evidence="7" type="ORF">A6M13_13905</name>
</gene>
<evidence type="ECO:0000259" key="6">
    <source>
        <dbReference type="Pfam" id="PF08546"/>
    </source>
</evidence>
<evidence type="ECO:0000256" key="3">
    <source>
        <dbReference type="ARBA" id="ARBA00023002"/>
    </source>
</evidence>
<dbReference type="Pfam" id="PF02558">
    <property type="entry name" value="ApbA"/>
    <property type="match status" value="1"/>
</dbReference>
<keyword evidence="4" id="KW-0566">Pantothenate biosynthesis</keyword>
<dbReference type="InterPro" id="IPR008927">
    <property type="entry name" value="6-PGluconate_DH-like_C_sf"/>
</dbReference>
<accession>A0A1C0YD71</accession>
<dbReference type="InterPro" id="IPR036291">
    <property type="entry name" value="NAD(P)-bd_dom_sf"/>
</dbReference>
<comment type="catalytic activity">
    <reaction evidence="4">
        <text>(R)-pantoate + NADP(+) = 2-dehydropantoate + NADPH + H(+)</text>
        <dbReference type="Rhea" id="RHEA:16233"/>
        <dbReference type="ChEBI" id="CHEBI:11561"/>
        <dbReference type="ChEBI" id="CHEBI:15378"/>
        <dbReference type="ChEBI" id="CHEBI:15980"/>
        <dbReference type="ChEBI" id="CHEBI:57783"/>
        <dbReference type="ChEBI" id="CHEBI:58349"/>
        <dbReference type="EC" id="1.1.1.169"/>
    </reaction>
</comment>
<comment type="function">
    <text evidence="4">Catalyzes the NADPH-dependent reduction of ketopantoate into pantoic acid.</text>
</comment>
<sequence length="306" mass="33922">MKIINTVSIIGLGALGIMYAEHFSTQLGKENVRIVADAQRITTYKRNGVFANGMRCDFHYVTPEQPVSSADLVLVATKFHGLEEALQAVEGHVNEQTIFLSVLNGITSEREIMKKYPKNPVVYCVAQGMDAVKESNELHYDNKGILVIGNEGGELQAHTQAVAAFFEKVQLPYLVEPNMMHRLWGKFMLNVGINQTLAMLEGTYGDVQIEGEARDLMQAAMREVIAIANHEGITLSEADIDYWMDVIATLSPTGKPSMAQDVAAKRKSELPLFAGTVRTLGRTYGIPTPVNDRLFTAISEKELRYR</sequence>
<evidence type="ECO:0000256" key="4">
    <source>
        <dbReference type="RuleBase" id="RU362068"/>
    </source>
</evidence>
<dbReference type="InterPro" id="IPR051402">
    <property type="entry name" value="KPR-Related"/>
</dbReference>
<evidence type="ECO:0000256" key="2">
    <source>
        <dbReference type="ARBA" id="ARBA00022857"/>
    </source>
</evidence>
<dbReference type="Gene3D" id="1.10.1040.10">
    <property type="entry name" value="N-(1-d-carboxylethyl)-l-norvaline Dehydrogenase, domain 2"/>
    <property type="match status" value="1"/>
</dbReference>
<evidence type="ECO:0000313" key="8">
    <source>
        <dbReference type="Proteomes" id="UP000093199"/>
    </source>
</evidence>
<dbReference type="Pfam" id="PF08546">
    <property type="entry name" value="ApbA_C"/>
    <property type="match status" value="1"/>
</dbReference>
<dbReference type="SUPFAM" id="SSF48179">
    <property type="entry name" value="6-phosphogluconate dehydrogenase C-terminal domain-like"/>
    <property type="match status" value="1"/>
</dbReference>
<comment type="pathway">
    <text evidence="4">Cofactor biosynthesis; (R)-pantothenate biosynthesis; (R)-pantoate from 3-methyl-2-oxobutanoate: step 2/2.</text>
</comment>
<dbReference type="EC" id="1.1.1.169" evidence="4"/>
<dbReference type="NCBIfam" id="TIGR00745">
    <property type="entry name" value="apbA_panE"/>
    <property type="match status" value="1"/>
</dbReference>
<feature type="domain" description="Ketopantoate reductase N-terminal" evidence="5">
    <location>
        <begin position="8"/>
        <end position="150"/>
    </location>
</feature>
<evidence type="ECO:0000256" key="1">
    <source>
        <dbReference type="ARBA" id="ARBA00007870"/>
    </source>
</evidence>
<comment type="similarity">
    <text evidence="1 4">Belongs to the ketopantoate reductase family.</text>
</comment>
<evidence type="ECO:0000313" key="7">
    <source>
        <dbReference type="EMBL" id="OCS85137.1"/>
    </source>
</evidence>
<dbReference type="OrthoDB" id="9793586at2"/>
<dbReference type="SUPFAM" id="SSF51735">
    <property type="entry name" value="NAD(P)-binding Rossmann-fold domains"/>
    <property type="match status" value="1"/>
</dbReference>
<keyword evidence="3 4" id="KW-0560">Oxidoreductase</keyword>
<feature type="domain" description="Ketopantoate reductase C-terminal" evidence="6">
    <location>
        <begin position="178"/>
        <end position="302"/>
    </location>
</feature>
<dbReference type="PANTHER" id="PTHR21708">
    <property type="entry name" value="PROBABLE 2-DEHYDROPANTOATE 2-REDUCTASE"/>
    <property type="match status" value="1"/>
</dbReference>
<dbReference type="GO" id="GO:0015940">
    <property type="term" value="P:pantothenate biosynthetic process"/>
    <property type="evidence" value="ECO:0007669"/>
    <property type="project" value="UniProtKB-UniPathway"/>
</dbReference>
<dbReference type="EMBL" id="MASJ01000016">
    <property type="protein sequence ID" value="OCS85137.1"/>
    <property type="molecule type" value="Genomic_DNA"/>
</dbReference>
<organism evidence="7 8">
    <name type="scientific">Caryophanon tenue</name>
    <dbReference type="NCBI Taxonomy" id="33978"/>
    <lineage>
        <taxon>Bacteria</taxon>
        <taxon>Bacillati</taxon>
        <taxon>Bacillota</taxon>
        <taxon>Bacilli</taxon>
        <taxon>Bacillales</taxon>
        <taxon>Caryophanaceae</taxon>
        <taxon>Caryophanon</taxon>
    </lineage>
</organism>
<protein>
    <recommendedName>
        <fullName evidence="4">2-dehydropantoate 2-reductase</fullName>
        <ecNumber evidence="4">1.1.1.169</ecNumber>
    </recommendedName>
    <alternativeName>
        <fullName evidence="4">Ketopantoate reductase</fullName>
    </alternativeName>
</protein>
<comment type="caution">
    <text evidence="7">The sequence shown here is derived from an EMBL/GenBank/DDBJ whole genome shotgun (WGS) entry which is preliminary data.</text>
</comment>
<dbReference type="AlphaFoldDB" id="A0A1C0YD71"/>
<name>A0A1C0YD71_9BACL</name>
<dbReference type="Gene3D" id="3.40.50.720">
    <property type="entry name" value="NAD(P)-binding Rossmann-like Domain"/>
    <property type="match status" value="1"/>
</dbReference>
<dbReference type="GO" id="GO:0005737">
    <property type="term" value="C:cytoplasm"/>
    <property type="evidence" value="ECO:0007669"/>
    <property type="project" value="TreeGrafter"/>
</dbReference>
<reference evidence="7 8" key="1">
    <citation type="submission" date="2016-07" db="EMBL/GenBank/DDBJ databases">
        <title>Caryophanon tenue genome sequencing.</title>
        <authorList>
            <person name="Verma A."/>
            <person name="Pal Y."/>
            <person name="Krishnamurthi S."/>
        </authorList>
    </citation>
    <scope>NUCLEOTIDE SEQUENCE [LARGE SCALE GENOMIC DNA]</scope>
    <source>
        <strain evidence="7 8">DSM 14152</strain>
    </source>
</reference>
<dbReference type="InterPro" id="IPR013328">
    <property type="entry name" value="6PGD_dom2"/>
</dbReference>